<dbReference type="RefSeq" id="WP_183540775.1">
    <property type="nucleotide sequence ID" value="NZ_JACHHV010000031.1"/>
</dbReference>
<protein>
    <recommendedName>
        <fullName evidence="4">ROK family protein</fullName>
    </recommendedName>
</protein>
<dbReference type="Proteomes" id="UP000562464">
    <property type="component" value="Unassembled WGS sequence"/>
</dbReference>
<gene>
    <name evidence="2" type="ORF">HNQ37_001482</name>
</gene>
<name>A0A841CAJ4_9LACT</name>
<comment type="caution">
    <text evidence="2">The sequence shown here is derived from an EMBL/GenBank/DDBJ whole genome shotgun (WGS) entry which is preliminary data.</text>
</comment>
<organism evidence="2 3">
    <name type="scientific">Lactovum miscens</name>
    <dbReference type="NCBI Taxonomy" id="190387"/>
    <lineage>
        <taxon>Bacteria</taxon>
        <taxon>Bacillati</taxon>
        <taxon>Bacillota</taxon>
        <taxon>Bacilli</taxon>
        <taxon>Lactobacillales</taxon>
        <taxon>Streptococcaceae</taxon>
        <taxon>Lactovum</taxon>
    </lineage>
</organism>
<dbReference type="InterPro" id="IPR043129">
    <property type="entry name" value="ATPase_NBD"/>
</dbReference>
<dbReference type="SUPFAM" id="SSF53067">
    <property type="entry name" value="Actin-like ATPase domain"/>
    <property type="match status" value="1"/>
</dbReference>
<accession>A0A841CAJ4</accession>
<sequence>MTIFAFDIGGTFTKYGVISDDGKILEKSKIPTVHNEEDLLKNLLGLVNEANRKYPDIKGIGISAPGIVSDEGRMITFGALKKMYGLPLAESLNVLTSLPVTVENDANAVAIAEGWQGGAKGLKNYIVMALGTGIGGGIVINGQVYTGAHGGAGEFGWPLYHGIYRRGNIEFQSENFRSSVVSGLLTRYQALANPMGEKEFLEDAVILIERVKSGDQKAAAVWQDYIEDVAINLINLMAIFDPEAILVGGGISESDIFMRDLRNKFMRLIKSHESLNRINEMGLIGEIRRAILGNDAGLLGAAYSVIQKSG</sequence>
<evidence type="ECO:0008006" key="4">
    <source>
        <dbReference type="Google" id="ProtNLM"/>
    </source>
</evidence>
<evidence type="ECO:0000256" key="1">
    <source>
        <dbReference type="ARBA" id="ARBA00006479"/>
    </source>
</evidence>
<reference evidence="2 3" key="1">
    <citation type="submission" date="2020-08" db="EMBL/GenBank/DDBJ databases">
        <title>Genomic Encyclopedia of Type Strains, Phase IV (KMG-IV): sequencing the most valuable type-strain genomes for metagenomic binning, comparative biology and taxonomic classification.</title>
        <authorList>
            <person name="Goeker M."/>
        </authorList>
    </citation>
    <scope>NUCLEOTIDE SEQUENCE [LARGE SCALE GENOMIC DNA]</scope>
    <source>
        <strain evidence="2 3">DSM 14925</strain>
    </source>
</reference>
<dbReference type="AlphaFoldDB" id="A0A841CAJ4"/>
<dbReference type="Pfam" id="PF00480">
    <property type="entry name" value="ROK"/>
    <property type="match status" value="1"/>
</dbReference>
<comment type="similarity">
    <text evidence="1">Belongs to the ROK (NagC/XylR) family.</text>
</comment>
<dbReference type="Gene3D" id="3.30.420.40">
    <property type="match status" value="2"/>
</dbReference>
<keyword evidence="3" id="KW-1185">Reference proteome</keyword>
<evidence type="ECO:0000313" key="3">
    <source>
        <dbReference type="Proteomes" id="UP000562464"/>
    </source>
</evidence>
<dbReference type="PANTHER" id="PTHR18964:SF170">
    <property type="entry name" value="SUGAR KINASE"/>
    <property type="match status" value="1"/>
</dbReference>
<dbReference type="InterPro" id="IPR000600">
    <property type="entry name" value="ROK"/>
</dbReference>
<dbReference type="EMBL" id="JACHHV010000031">
    <property type="protein sequence ID" value="MBB5888581.1"/>
    <property type="molecule type" value="Genomic_DNA"/>
</dbReference>
<proteinExistence type="inferred from homology"/>
<dbReference type="PANTHER" id="PTHR18964">
    <property type="entry name" value="ROK (REPRESSOR, ORF, KINASE) FAMILY"/>
    <property type="match status" value="1"/>
</dbReference>
<evidence type="ECO:0000313" key="2">
    <source>
        <dbReference type="EMBL" id="MBB5888581.1"/>
    </source>
</evidence>